<dbReference type="Pfam" id="PF12758">
    <property type="entry name" value="DUF3813"/>
    <property type="match status" value="1"/>
</dbReference>
<organism evidence="1 2">
    <name type="scientific">Bacillus mesophilus</name>
    <dbReference type="NCBI Taxonomy" id="1808955"/>
    <lineage>
        <taxon>Bacteria</taxon>
        <taxon>Bacillati</taxon>
        <taxon>Bacillota</taxon>
        <taxon>Bacilli</taxon>
        <taxon>Bacillales</taxon>
        <taxon>Bacillaceae</taxon>
        <taxon>Bacillus</taxon>
    </lineage>
</organism>
<gene>
    <name evidence="1" type="ORF">G4D63_02715</name>
</gene>
<sequence length="67" mass="7294">MANQLFQKARETVAIAKQASNGNSSTDVNQAIDIAKNALSSAYANSTVAEQEQLRVLQDELDQIQSR</sequence>
<evidence type="ECO:0000313" key="2">
    <source>
        <dbReference type="Proteomes" id="UP000481043"/>
    </source>
</evidence>
<dbReference type="RefSeq" id="WP_163177441.1">
    <property type="nucleotide sequence ID" value="NZ_JAAIWM010000001.1"/>
</dbReference>
<reference evidence="1 2" key="1">
    <citation type="submission" date="2020-02" db="EMBL/GenBank/DDBJ databases">
        <title>Bacillus aquiflavi sp. nov., isolated from yellow water of strong flavor Chinese baijiu in Yibin region of China.</title>
        <authorList>
            <person name="Xie J."/>
        </authorList>
    </citation>
    <scope>NUCLEOTIDE SEQUENCE [LARGE SCALE GENOMIC DNA]</scope>
    <source>
        <strain evidence="1 2">SA4</strain>
    </source>
</reference>
<dbReference type="EMBL" id="JAAIWM010000001">
    <property type="protein sequence ID" value="NEY70644.1"/>
    <property type="molecule type" value="Genomic_DNA"/>
</dbReference>
<comment type="caution">
    <text evidence="1">The sequence shown here is derived from an EMBL/GenBank/DDBJ whole genome shotgun (WGS) entry which is preliminary data.</text>
</comment>
<protein>
    <submittedName>
        <fullName evidence="1">DUF3813 domain-containing protein</fullName>
    </submittedName>
</protein>
<name>A0A6M0Q375_9BACI</name>
<dbReference type="AlphaFoldDB" id="A0A6M0Q375"/>
<dbReference type="Proteomes" id="UP000481043">
    <property type="component" value="Unassembled WGS sequence"/>
</dbReference>
<evidence type="ECO:0000313" key="1">
    <source>
        <dbReference type="EMBL" id="NEY70644.1"/>
    </source>
</evidence>
<dbReference type="InterPro" id="IPR024217">
    <property type="entry name" value="DUF3813"/>
</dbReference>
<proteinExistence type="predicted"/>
<accession>A0A6M0Q375</accession>
<keyword evidence="2" id="KW-1185">Reference proteome</keyword>